<dbReference type="Proteomes" id="UP000030687">
    <property type="component" value="Unassembled WGS sequence"/>
</dbReference>
<dbReference type="EMBL" id="KI536726">
    <property type="protein sequence ID" value="ESR49802.1"/>
    <property type="molecule type" value="Genomic_DNA"/>
</dbReference>
<dbReference type="KEGG" id="cic:CICLE_v10033206mg"/>
<keyword evidence="2" id="KW-1185">Reference proteome</keyword>
<name>V4T987_CITCL</name>
<dbReference type="AlphaFoldDB" id="V4T987"/>
<accession>V4T987</accession>
<protein>
    <submittedName>
        <fullName evidence="1">Uncharacterized protein</fullName>
    </submittedName>
</protein>
<dbReference type="Gramene" id="ESR49802">
    <property type="protein sequence ID" value="ESR49802"/>
    <property type="gene ID" value="CICLE_v10033206mg"/>
</dbReference>
<gene>
    <name evidence="1" type="ORF">CICLE_v10033206mg</name>
</gene>
<organism evidence="1 2">
    <name type="scientific">Citrus clementina</name>
    <name type="common">Clementine</name>
    <name type="synonym">Citrus deliciosa x Citrus sinensis</name>
    <dbReference type="NCBI Taxonomy" id="85681"/>
    <lineage>
        <taxon>Eukaryota</taxon>
        <taxon>Viridiplantae</taxon>
        <taxon>Streptophyta</taxon>
        <taxon>Embryophyta</taxon>
        <taxon>Tracheophyta</taxon>
        <taxon>Spermatophyta</taxon>
        <taxon>Magnoliopsida</taxon>
        <taxon>eudicotyledons</taxon>
        <taxon>Gunneridae</taxon>
        <taxon>Pentapetalae</taxon>
        <taxon>rosids</taxon>
        <taxon>malvids</taxon>
        <taxon>Sapindales</taxon>
        <taxon>Rutaceae</taxon>
        <taxon>Aurantioideae</taxon>
        <taxon>Citrus</taxon>
    </lineage>
</organism>
<sequence length="85" mass="10231">MSRAVEVYFALGSFVLRRIMECVSYVKEAAVGSAFLRSTFYGFKKKIIKKYIHTKIQHCFEYILNNLKFKYQCSFKKLYKYFKKI</sequence>
<dbReference type="InParanoid" id="V4T987"/>
<reference evidence="1 2" key="1">
    <citation type="submission" date="2013-10" db="EMBL/GenBank/DDBJ databases">
        <authorList>
            <consortium name="International Citrus Genome Consortium"/>
            <person name="Jenkins J."/>
            <person name="Schmutz J."/>
            <person name="Prochnik S."/>
            <person name="Rokhsar D."/>
            <person name="Gmitter F."/>
            <person name="Ollitrault P."/>
            <person name="Machado M."/>
            <person name="Talon M."/>
            <person name="Wincker P."/>
            <person name="Jaillon O."/>
            <person name="Morgante M."/>
        </authorList>
    </citation>
    <scope>NUCLEOTIDE SEQUENCE</scope>
    <source>
        <strain evidence="2">cv. Clemenules</strain>
    </source>
</reference>
<evidence type="ECO:0000313" key="2">
    <source>
        <dbReference type="Proteomes" id="UP000030687"/>
    </source>
</evidence>
<evidence type="ECO:0000313" key="1">
    <source>
        <dbReference type="EMBL" id="ESR49802.1"/>
    </source>
</evidence>
<proteinExistence type="predicted"/>